<evidence type="ECO:0000256" key="5">
    <source>
        <dbReference type="ARBA" id="ARBA00023139"/>
    </source>
</evidence>
<comment type="subcellular location">
    <subcellularLocation>
        <location evidence="1">Cell outer membrane</location>
        <topology evidence="1">Lipid-anchor</topology>
    </subcellularLocation>
</comment>
<keyword evidence="11" id="KW-1185">Reference proteome</keyword>
<keyword evidence="8" id="KW-1133">Transmembrane helix</keyword>
<dbReference type="PANTHER" id="PTHR30046">
    <property type="entry name" value="FLAGELLAR M-RING PROTEIN"/>
    <property type="match status" value="1"/>
</dbReference>
<evidence type="ECO:0000256" key="7">
    <source>
        <dbReference type="ARBA" id="ARBA00023288"/>
    </source>
</evidence>
<dbReference type="Pfam" id="PF01514">
    <property type="entry name" value="YscJ_FliF"/>
    <property type="match status" value="1"/>
</dbReference>
<dbReference type="InterPro" id="IPR006182">
    <property type="entry name" value="FliF_N_dom"/>
</dbReference>
<evidence type="ECO:0000313" key="11">
    <source>
        <dbReference type="Proteomes" id="UP000035170"/>
    </source>
</evidence>
<evidence type="ECO:0000259" key="9">
    <source>
        <dbReference type="Pfam" id="PF01514"/>
    </source>
</evidence>
<accession>A0A0H2M924</accession>
<feature type="domain" description="Flagellar M-ring N-terminal" evidence="9">
    <location>
        <begin position="32"/>
        <end position="194"/>
    </location>
</feature>
<keyword evidence="5 8" id="KW-0564">Palmitate</keyword>
<evidence type="ECO:0000256" key="4">
    <source>
        <dbReference type="ARBA" id="ARBA00023136"/>
    </source>
</evidence>
<dbReference type="GO" id="GO:0009279">
    <property type="term" value="C:cell outer membrane"/>
    <property type="evidence" value="ECO:0007669"/>
    <property type="project" value="UniProtKB-SubCell"/>
</dbReference>
<evidence type="ECO:0000313" key="10">
    <source>
        <dbReference type="EMBL" id="KLN53515.1"/>
    </source>
</evidence>
<dbReference type="Gene3D" id="3.30.70.1530">
    <property type="entry name" value="Hypothetical protein rpa1041"/>
    <property type="match status" value="1"/>
</dbReference>
<organism evidence="10 11">
    <name type="scientific">Variovorax paradoxus</name>
    <dbReference type="NCBI Taxonomy" id="34073"/>
    <lineage>
        <taxon>Bacteria</taxon>
        <taxon>Pseudomonadati</taxon>
        <taxon>Pseudomonadota</taxon>
        <taxon>Betaproteobacteria</taxon>
        <taxon>Burkholderiales</taxon>
        <taxon>Comamonadaceae</taxon>
        <taxon>Variovorax</taxon>
    </lineage>
</organism>
<evidence type="ECO:0000256" key="1">
    <source>
        <dbReference type="ARBA" id="ARBA00004459"/>
    </source>
</evidence>
<dbReference type="AlphaFoldDB" id="A0A0H2M924"/>
<dbReference type="RefSeq" id="WP_047786680.1">
    <property type="nucleotide sequence ID" value="NZ_JZWI01000033.1"/>
</dbReference>
<dbReference type="PANTHER" id="PTHR30046:SF2">
    <property type="entry name" value="YOP PROTEINS TRANSLOCATION LIPOPROTEIN J"/>
    <property type="match status" value="1"/>
</dbReference>
<reference evidence="10 11" key="1">
    <citation type="submission" date="2015-03" db="EMBL/GenBank/DDBJ databases">
        <title>Genome sequence of Variovorax paradoxus TBEA6.</title>
        <authorList>
            <person name="Poehlein A."/>
            <person name="Schuldes J."/>
            <person name="Wuebbeler J.H."/>
            <person name="Hiessl S."/>
            <person name="Steinbuechel A."/>
            <person name="Daniel R."/>
        </authorList>
    </citation>
    <scope>NUCLEOTIDE SEQUENCE [LARGE SCALE GENOMIC DNA]</scope>
    <source>
        <strain evidence="10 11">TBEA6</strain>
    </source>
</reference>
<evidence type="ECO:0000256" key="8">
    <source>
        <dbReference type="RuleBase" id="RU364102"/>
    </source>
</evidence>
<dbReference type="NCBIfam" id="TIGR02544">
    <property type="entry name" value="III_secr_YscJ"/>
    <property type="match status" value="1"/>
</dbReference>
<keyword evidence="6 8" id="KW-0998">Cell outer membrane</keyword>
<evidence type="ECO:0000256" key="3">
    <source>
        <dbReference type="ARBA" id="ARBA00022729"/>
    </source>
</evidence>
<protein>
    <recommendedName>
        <fullName evidence="8">Lipoprotein</fullName>
    </recommendedName>
</protein>
<gene>
    <name evidence="10" type="primary">nolT</name>
    <name evidence="10" type="ORF">VPARA_53540</name>
</gene>
<proteinExistence type="inferred from homology"/>
<name>A0A0H2M924_VARPD</name>
<keyword evidence="3 8" id="KW-0732">Signal</keyword>
<feature type="transmembrane region" description="Helical" evidence="8">
    <location>
        <begin position="223"/>
        <end position="250"/>
    </location>
</feature>
<comment type="similarity">
    <text evidence="2 8">Belongs to the YscJ lipoprotein family.</text>
</comment>
<dbReference type="PATRIC" id="fig|34073.19.peg.5472"/>
<dbReference type="Gene3D" id="3.30.300.30">
    <property type="match status" value="1"/>
</dbReference>
<dbReference type="InterPro" id="IPR045851">
    <property type="entry name" value="AMP-bd_C_sf"/>
</dbReference>
<keyword evidence="7 8" id="KW-0449">Lipoprotein</keyword>
<keyword evidence="8" id="KW-0812">Transmembrane</keyword>
<dbReference type="EMBL" id="JZWI01000033">
    <property type="protein sequence ID" value="KLN53515.1"/>
    <property type="molecule type" value="Genomic_DNA"/>
</dbReference>
<dbReference type="PRINTS" id="PR01338">
    <property type="entry name" value="TYPE3OMKPROT"/>
</dbReference>
<dbReference type="GO" id="GO:0009306">
    <property type="term" value="P:protein secretion"/>
    <property type="evidence" value="ECO:0007669"/>
    <property type="project" value="InterPro"/>
</dbReference>
<evidence type="ECO:0000256" key="2">
    <source>
        <dbReference type="ARBA" id="ARBA00009509"/>
    </source>
</evidence>
<comment type="caution">
    <text evidence="10">The sequence shown here is derived from an EMBL/GenBank/DDBJ whole genome shotgun (WGS) entry which is preliminary data.</text>
</comment>
<keyword evidence="4 8" id="KW-0472">Membrane</keyword>
<dbReference type="Proteomes" id="UP000035170">
    <property type="component" value="Unassembled WGS sequence"/>
</dbReference>
<sequence length="268" mass="29544">MNLLPRTHSFISRRGRWLAALALLMALGGCKVSLYSNLNEQEANEIVTALSAEGIEAAKSRVEGSSWQVEVDESRMGTALDALRAQGLPRERFATMGEVFQKQGLVSTPSEERMRYIYAVSQELSQTLRNVDGVVSARVHVVIPANDPLSEKMRPSSAAVFIKHRPDVDIRLLAPAVKDMVAHSIEGLTHDQVSLSLFEARRPAASAGALASDARQRSMVLGLFPVSTAMVLLGLLLLAAVCLMVLPALLRRQGMDWRSWTRRQVFRR</sequence>
<dbReference type="InterPro" id="IPR043427">
    <property type="entry name" value="YscJ/FliF"/>
</dbReference>
<dbReference type="PROSITE" id="PS51257">
    <property type="entry name" value="PROKAR_LIPOPROTEIN"/>
    <property type="match status" value="1"/>
</dbReference>
<dbReference type="InterPro" id="IPR003282">
    <property type="entry name" value="T3SS_SctJ"/>
</dbReference>
<evidence type="ECO:0000256" key="6">
    <source>
        <dbReference type="ARBA" id="ARBA00023237"/>
    </source>
</evidence>